<reference evidence="1 2" key="1">
    <citation type="submission" date="2016-03" db="EMBL/GenBank/DDBJ databases">
        <title>EvidentialGene: Evidence-directed Construction of Genes on Genomes.</title>
        <authorList>
            <person name="Gilbert D.G."/>
            <person name="Choi J.-H."/>
            <person name="Mockaitis K."/>
            <person name="Colbourne J."/>
            <person name="Pfrender M."/>
        </authorList>
    </citation>
    <scope>NUCLEOTIDE SEQUENCE [LARGE SCALE GENOMIC DNA]</scope>
    <source>
        <strain evidence="1 2">Xinb3</strain>
        <tissue evidence="1">Complete organism</tissue>
    </source>
</reference>
<dbReference type="InterPro" id="IPR052769">
    <property type="entry name" value="TPR_domain_protein"/>
</dbReference>
<dbReference type="InterPro" id="IPR019734">
    <property type="entry name" value="TPR_rpt"/>
</dbReference>
<gene>
    <name evidence="1" type="ORF">APZ42_027264</name>
</gene>
<dbReference type="STRING" id="35525.A0A0P5D9X5"/>
<sequence>MAEKNDKIIEDLIKDFETTSNKVVTSESEQEDQLEFEDALGPPSREDSPNVSSDESDSEDVSNSEKPALSSEQIEEKKREVLDVKEKGNELFRNGNYDKACQHYSKALKLCSSSFKMERSILYNNRAAAKAKQGKTESALKDCTKAVDLNPVYIKALLRRAKLYEEVDQLDKALADYKELHRLEPGNVEVNSALAYLPRRIEEQTEKLKQEMFGKMKDLGNMFLKPFGLSTDNFQINKDPTTGSYSVNMNK</sequence>
<comment type="caution">
    <text evidence="1">The sequence shown here is derived from an EMBL/GenBank/DDBJ whole genome shotgun (WGS) entry which is preliminary data.</text>
</comment>
<dbReference type="Gene3D" id="1.25.40.10">
    <property type="entry name" value="Tetratricopeptide repeat domain"/>
    <property type="match status" value="1"/>
</dbReference>
<organism evidence="1 2">
    <name type="scientific">Daphnia magna</name>
    <dbReference type="NCBI Taxonomy" id="35525"/>
    <lineage>
        <taxon>Eukaryota</taxon>
        <taxon>Metazoa</taxon>
        <taxon>Ecdysozoa</taxon>
        <taxon>Arthropoda</taxon>
        <taxon>Crustacea</taxon>
        <taxon>Branchiopoda</taxon>
        <taxon>Diplostraca</taxon>
        <taxon>Cladocera</taxon>
        <taxon>Anomopoda</taxon>
        <taxon>Daphniidae</taxon>
        <taxon>Daphnia</taxon>
    </lineage>
</organism>
<dbReference type="Pfam" id="PF00515">
    <property type="entry name" value="TPR_1"/>
    <property type="match status" value="1"/>
</dbReference>
<dbReference type="AlphaFoldDB" id="A0A0P5D9X5"/>
<dbReference type="EMBL" id="LRGB01002190">
    <property type="protein sequence ID" value="KZS08598.1"/>
    <property type="molecule type" value="Genomic_DNA"/>
</dbReference>
<dbReference type="PANTHER" id="PTHR46014">
    <property type="entry name" value="TETRATRICOPEPTIDE REPEAT PROTEIN 1"/>
    <property type="match status" value="1"/>
</dbReference>
<dbReference type="SMART" id="SM00028">
    <property type="entry name" value="TPR"/>
    <property type="match status" value="3"/>
</dbReference>
<dbReference type="SUPFAM" id="SSF48452">
    <property type="entry name" value="TPR-like"/>
    <property type="match status" value="1"/>
</dbReference>
<dbReference type="PROSITE" id="PS50005">
    <property type="entry name" value="TPR"/>
    <property type="match status" value="1"/>
</dbReference>
<proteinExistence type="predicted"/>
<dbReference type="Pfam" id="PF07719">
    <property type="entry name" value="TPR_2"/>
    <property type="match status" value="1"/>
</dbReference>
<evidence type="ECO:0000313" key="1">
    <source>
        <dbReference type="EMBL" id="KZS08598.1"/>
    </source>
</evidence>
<accession>A0A0P5D9X5</accession>
<name>A0A0P5D9X5_9CRUS</name>
<dbReference type="InterPro" id="IPR013105">
    <property type="entry name" value="TPR_2"/>
</dbReference>
<dbReference type="Proteomes" id="UP000076858">
    <property type="component" value="Unassembled WGS sequence"/>
</dbReference>
<dbReference type="PANTHER" id="PTHR46014:SF1">
    <property type="entry name" value="TETRATRICOPEPTIDE REPEAT PROTEIN 1"/>
    <property type="match status" value="1"/>
</dbReference>
<dbReference type="InterPro" id="IPR011990">
    <property type="entry name" value="TPR-like_helical_dom_sf"/>
</dbReference>
<evidence type="ECO:0000313" key="2">
    <source>
        <dbReference type="Proteomes" id="UP000076858"/>
    </source>
</evidence>
<dbReference type="OrthoDB" id="1872379at2759"/>
<protein>
    <submittedName>
        <fullName evidence="1">Putative Tetratricopeptide repeat protein</fullName>
    </submittedName>
</protein>
<keyword evidence="2" id="KW-1185">Reference proteome</keyword>